<feature type="transmembrane region" description="Helical" evidence="2">
    <location>
        <begin position="6"/>
        <end position="23"/>
    </location>
</feature>
<evidence type="ECO:0000313" key="3">
    <source>
        <dbReference type="EMBL" id="MFD1223433.1"/>
    </source>
</evidence>
<proteinExistence type="predicted"/>
<dbReference type="Pfam" id="PF12438">
    <property type="entry name" value="DUF3679"/>
    <property type="match status" value="1"/>
</dbReference>
<sequence>MKNFYVRLLIIVLGIGFCIFFGVDMATRGVERIQGPISSDAAIVKPWQPGGKTQEQKPNATGSKSADTSSPKEEKAKEQVEPAEPKTEISKATGINRLGNKIGELLQIIAFHGIRWFVALFDTIT</sequence>
<dbReference type="RefSeq" id="WP_345590480.1">
    <property type="nucleotide sequence ID" value="NZ_BAABJG010000022.1"/>
</dbReference>
<keyword evidence="2" id="KW-0472">Membrane</keyword>
<dbReference type="EMBL" id="JBHTLU010000034">
    <property type="protein sequence ID" value="MFD1223433.1"/>
    <property type="molecule type" value="Genomic_DNA"/>
</dbReference>
<evidence type="ECO:0000256" key="1">
    <source>
        <dbReference type="SAM" id="MobiDB-lite"/>
    </source>
</evidence>
<comment type="caution">
    <text evidence="3">The sequence shown here is derived from an EMBL/GenBank/DDBJ whole genome shotgun (WGS) entry which is preliminary data.</text>
</comment>
<protein>
    <submittedName>
        <fullName evidence="3">Uncharacterized protein</fullName>
    </submittedName>
</protein>
<keyword evidence="4" id="KW-1185">Reference proteome</keyword>
<organism evidence="3 4">
    <name type="scientific">Paenibacillus vulneris</name>
    <dbReference type="NCBI Taxonomy" id="1133364"/>
    <lineage>
        <taxon>Bacteria</taxon>
        <taxon>Bacillati</taxon>
        <taxon>Bacillota</taxon>
        <taxon>Bacilli</taxon>
        <taxon>Bacillales</taxon>
        <taxon>Paenibacillaceae</taxon>
        <taxon>Paenibacillus</taxon>
    </lineage>
</organism>
<feature type="compositionally biased region" description="Basic and acidic residues" evidence="1">
    <location>
        <begin position="70"/>
        <end position="89"/>
    </location>
</feature>
<evidence type="ECO:0000313" key="4">
    <source>
        <dbReference type="Proteomes" id="UP001597180"/>
    </source>
</evidence>
<dbReference type="Proteomes" id="UP001597180">
    <property type="component" value="Unassembled WGS sequence"/>
</dbReference>
<dbReference type="InterPro" id="IPR020534">
    <property type="entry name" value="Uncharacterised_YqxA"/>
</dbReference>
<keyword evidence="2" id="KW-1133">Transmembrane helix</keyword>
<reference evidence="4" key="1">
    <citation type="journal article" date="2019" name="Int. J. Syst. Evol. Microbiol.">
        <title>The Global Catalogue of Microorganisms (GCM) 10K type strain sequencing project: providing services to taxonomists for standard genome sequencing and annotation.</title>
        <authorList>
            <consortium name="The Broad Institute Genomics Platform"/>
            <consortium name="The Broad Institute Genome Sequencing Center for Infectious Disease"/>
            <person name="Wu L."/>
            <person name="Ma J."/>
        </authorList>
    </citation>
    <scope>NUCLEOTIDE SEQUENCE [LARGE SCALE GENOMIC DNA]</scope>
    <source>
        <strain evidence="4">CCUG 53270</strain>
    </source>
</reference>
<feature type="compositionally biased region" description="Polar residues" evidence="1">
    <location>
        <begin position="51"/>
        <end position="69"/>
    </location>
</feature>
<evidence type="ECO:0000256" key="2">
    <source>
        <dbReference type="SAM" id="Phobius"/>
    </source>
</evidence>
<name>A0ABW3UR82_9BACL</name>
<feature type="region of interest" description="Disordered" evidence="1">
    <location>
        <begin position="43"/>
        <end position="91"/>
    </location>
</feature>
<gene>
    <name evidence="3" type="ORF">ACFQ4B_25250</name>
</gene>
<accession>A0ABW3UR82</accession>
<keyword evidence="2" id="KW-0812">Transmembrane</keyword>